<dbReference type="OrthoDB" id="6369070at2"/>
<evidence type="ECO:0000313" key="2">
    <source>
        <dbReference type="EMBL" id="MPR23757.1"/>
    </source>
</evidence>
<dbReference type="SUPFAM" id="SSF54909">
    <property type="entry name" value="Dimeric alpha+beta barrel"/>
    <property type="match status" value="1"/>
</dbReference>
<dbReference type="InterPro" id="IPR009799">
    <property type="entry name" value="EthD_dom"/>
</dbReference>
<dbReference type="AlphaFoldDB" id="A0A5N7MAI0"/>
<dbReference type="Pfam" id="PF07110">
    <property type="entry name" value="EthD"/>
    <property type="match status" value="1"/>
</dbReference>
<dbReference type="EMBL" id="VOSK01000001">
    <property type="protein sequence ID" value="MPR23757.1"/>
    <property type="molecule type" value="Genomic_DNA"/>
</dbReference>
<comment type="caution">
    <text evidence="2">The sequence shown here is derived from an EMBL/GenBank/DDBJ whole genome shotgun (WGS) entry which is preliminary data.</text>
</comment>
<dbReference type="GO" id="GO:0016491">
    <property type="term" value="F:oxidoreductase activity"/>
    <property type="evidence" value="ECO:0007669"/>
    <property type="project" value="InterPro"/>
</dbReference>
<reference evidence="2 3" key="1">
    <citation type="journal article" date="2019" name="Syst. Appl. Microbiol.">
        <title>Microvirga tunisiensis sp. nov., a root nodule symbiotic bacterium isolated from Lupinus micranthus and L. luteus grown in Northern Tunisia.</title>
        <authorList>
            <person name="Msaddak A."/>
            <person name="Rejili M."/>
            <person name="Duran D."/>
            <person name="Mars M."/>
            <person name="Palacios J.M."/>
            <person name="Ruiz-Argueso T."/>
            <person name="Rey L."/>
            <person name="Imperial J."/>
        </authorList>
    </citation>
    <scope>NUCLEOTIDE SEQUENCE [LARGE SCALE GENOMIC DNA]</scope>
    <source>
        <strain evidence="2 3">Lmie10</strain>
    </source>
</reference>
<gene>
    <name evidence="2" type="ORF">FS320_00620</name>
</gene>
<proteinExistence type="predicted"/>
<keyword evidence="3" id="KW-1185">Reference proteome</keyword>
<dbReference type="Gene3D" id="3.30.70.100">
    <property type="match status" value="1"/>
</dbReference>
<protein>
    <submittedName>
        <fullName evidence="2">EthD family reductase</fullName>
    </submittedName>
</protein>
<dbReference type="NCBIfam" id="TIGR02118">
    <property type="entry name" value="EthD family reductase"/>
    <property type="match status" value="1"/>
</dbReference>
<dbReference type="InterPro" id="IPR011008">
    <property type="entry name" value="Dimeric_a/b-barrel"/>
</dbReference>
<accession>A0A5N7MAI0</accession>
<name>A0A5N7MAI0_9HYPH</name>
<evidence type="ECO:0000259" key="1">
    <source>
        <dbReference type="Pfam" id="PF07110"/>
    </source>
</evidence>
<dbReference type="Proteomes" id="UP000403266">
    <property type="component" value="Unassembled WGS sequence"/>
</dbReference>
<evidence type="ECO:0000313" key="3">
    <source>
        <dbReference type="Proteomes" id="UP000403266"/>
    </source>
</evidence>
<feature type="domain" description="EthD" evidence="1">
    <location>
        <begin position="14"/>
        <end position="94"/>
    </location>
</feature>
<dbReference type="RefSeq" id="WP_152708662.1">
    <property type="nucleotide sequence ID" value="NZ_VOSJ01000001.1"/>
</dbReference>
<organism evidence="2 3">
    <name type="scientific">Microvirga tunisiensis</name>
    <dbReference type="NCBI Taxonomy" id="2108360"/>
    <lineage>
        <taxon>Bacteria</taxon>
        <taxon>Pseudomonadati</taxon>
        <taxon>Pseudomonadota</taxon>
        <taxon>Alphaproteobacteria</taxon>
        <taxon>Hyphomicrobiales</taxon>
        <taxon>Methylobacteriaceae</taxon>
        <taxon>Microvirga</taxon>
    </lineage>
</organism>
<sequence>MIIRSGLIKNHDTVDFGEFSKHWRDVHGPLARIVPRMRAYSQNHIKTTLASGEQFGFHRVDGISQLRFDTVADMAAGMDSPEQHACIVDIQGFLSDVTILIQEEGKLNQIGRAAPNGVKLMYLLRGNDAALTQLLDALPNVLSATGGSFRLNRIIDRDFRVDSTVPAGNQMVDGVLEVFLAGDATGENFNKTAAIESAPGIDVIGAYEVNEYVVLPLQEATTT</sequence>